<protein>
    <submittedName>
        <fullName evidence="3">Aste57867_19815 protein</fullName>
    </submittedName>
</protein>
<sequence length="190" mass="21514">MHSIHALLNRADSTTVATRLPSIRAHAGFRDHLASNAAEATQRPQTQGPTKRPRIRIGSHVAIKQLREDVSILQAQLETLSCRRRGTATTRTHGVRLCGQAFMMVQTINQDLEKCLVGALGRHEINAVTLTRDIEVLLQRLQSIHGLREEARGQQDLKEDWRLQENRQLWSMLNSILREMEALLARVKGH</sequence>
<dbReference type="Proteomes" id="UP000332933">
    <property type="component" value="Unassembled WGS sequence"/>
</dbReference>
<feature type="region of interest" description="Disordered" evidence="1">
    <location>
        <begin position="35"/>
        <end position="55"/>
    </location>
</feature>
<evidence type="ECO:0000256" key="1">
    <source>
        <dbReference type="SAM" id="MobiDB-lite"/>
    </source>
</evidence>
<keyword evidence="4" id="KW-1185">Reference proteome</keyword>
<evidence type="ECO:0000313" key="4">
    <source>
        <dbReference type="Proteomes" id="UP000332933"/>
    </source>
</evidence>
<reference evidence="3 4" key="1">
    <citation type="submission" date="2019-03" db="EMBL/GenBank/DDBJ databases">
        <authorList>
            <person name="Gaulin E."/>
            <person name="Dumas B."/>
        </authorList>
    </citation>
    <scope>NUCLEOTIDE SEQUENCE [LARGE SCALE GENOMIC DNA]</scope>
    <source>
        <strain evidence="3">CBS 568.67</strain>
    </source>
</reference>
<organism evidence="3 4">
    <name type="scientific">Aphanomyces stellatus</name>
    <dbReference type="NCBI Taxonomy" id="120398"/>
    <lineage>
        <taxon>Eukaryota</taxon>
        <taxon>Sar</taxon>
        <taxon>Stramenopiles</taxon>
        <taxon>Oomycota</taxon>
        <taxon>Saprolegniomycetes</taxon>
        <taxon>Saprolegniales</taxon>
        <taxon>Verrucalvaceae</taxon>
        <taxon>Aphanomyces</taxon>
    </lineage>
</organism>
<dbReference type="EMBL" id="VJMH01006715">
    <property type="protein sequence ID" value="KAF0688570.1"/>
    <property type="molecule type" value="Genomic_DNA"/>
</dbReference>
<name>A0A485LE08_9STRA</name>
<evidence type="ECO:0000313" key="3">
    <source>
        <dbReference type="EMBL" id="VFT96513.1"/>
    </source>
</evidence>
<dbReference type="EMBL" id="CAADRA010006738">
    <property type="protein sequence ID" value="VFT96513.1"/>
    <property type="molecule type" value="Genomic_DNA"/>
</dbReference>
<dbReference type="AlphaFoldDB" id="A0A485LE08"/>
<feature type="compositionally biased region" description="Polar residues" evidence="1">
    <location>
        <begin position="38"/>
        <end position="49"/>
    </location>
</feature>
<proteinExistence type="predicted"/>
<gene>
    <name evidence="3" type="primary">Aste57867_19815</name>
    <name evidence="2" type="ORF">As57867_019750</name>
    <name evidence="3" type="ORF">ASTE57867_19815</name>
</gene>
<accession>A0A485LE08</accession>
<reference evidence="2" key="2">
    <citation type="submission" date="2019-06" db="EMBL/GenBank/DDBJ databases">
        <title>Genomics analysis of Aphanomyces spp. identifies a new class of oomycete effector associated with host adaptation.</title>
        <authorList>
            <person name="Gaulin E."/>
        </authorList>
    </citation>
    <scope>NUCLEOTIDE SEQUENCE</scope>
    <source>
        <strain evidence="2">CBS 578.67</strain>
    </source>
</reference>
<evidence type="ECO:0000313" key="2">
    <source>
        <dbReference type="EMBL" id="KAF0688570.1"/>
    </source>
</evidence>